<gene>
    <name evidence="3" type="ORF">ERICIII_01887</name>
</gene>
<dbReference type="Gene3D" id="2.60.200.20">
    <property type="match status" value="1"/>
</dbReference>
<dbReference type="Proteomes" id="UP000239833">
    <property type="component" value="Chromosome"/>
</dbReference>
<dbReference type="InterPro" id="IPR045962">
    <property type="entry name" value="DUF6382"/>
</dbReference>
<accession>A0A2L1UD97</accession>
<dbReference type="PROSITE" id="PS50006">
    <property type="entry name" value="FHA_DOMAIN"/>
    <property type="match status" value="1"/>
</dbReference>
<dbReference type="Pfam" id="PF19909">
    <property type="entry name" value="DUF6382"/>
    <property type="match status" value="1"/>
</dbReference>
<feature type="transmembrane region" description="Helical" evidence="1">
    <location>
        <begin position="307"/>
        <end position="325"/>
    </location>
</feature>
<dbReference type="RefSeq" id="WP_104932674.1">
    <property type="nucleotide sequence ID" value="NZ_CP019655.1"/>
</dbReference>
<dbReference type="PANTHER" id="PTHR23308">
    <property type="entry name" value="NUCLEAR INHIBITOR OF PROTEIN PHOSPHATASE-1"/>
    <property type="match status" value="1"/>
</dbReference>
<sequence>MIRKVYGLHYEFIQQRGHFMVLSKTAGLKKEDVIQVELYMANKQTIPHLLPFRLEETDGVAKLVYDVTSKRMLSHTLKTEPLKAEELLEFLSRLTSILIESGNYMLREESFLLEDRFMFIGKQFKELFLTYVPVRQHSPVPVKRQIQLFLESLLQKCILDNHSLFTPLLHYCTAEDFYLKGFKELAGHLLEQAGNSPNVLKGGENQGGRRLSPDFEQVMSEEKSIPQIKEDGTPVFRWIGGTGEGEERDDSGQSYAEAAVSHNREIERNSIPDPWGQRDPGEDSISWQDADKLLEEDSVHFSKRTVFIIYTAASVIIILFWKIYLDRQEEALLYIAGGVTLFLPAAIYALLLWLAEREPDEAGDAWPTEMQPWGNRKPEKGLFTNHPEIVQSPTGYAVQDSTEDERRNFFSKMKLSVSRKAKETEPAMSESNLPPQTLKEHYAFLSQKTTLLTASKDDATVPFQPASNPFHLAGSHMAGPADKPPFLEVYKDGQRSVIFMEKDSLTVGRGEKGVDYREDQPGISRIHFEITREAERFMIKDTGSSNGTFLNGEPLIPYQSYPLKEGDKIRVLQMEYIFFV</sequence>
<evidence type="ECO:0000256" key="1">
    <source>
        <dbReference type="SAM" id="Phobius"/>
    </source>
</evidence>
<dbReference type="EMBL" id="CP019655">
    <property type="protein sequence ID" value="AVF26060.1"/>
    <property type="molecule type" value="Genomic_DNA"/>
</dbReference>
<name>A0A2L1UD97_9BACL</name>
<dbReference type="InterPro" id="IPR000253">
    <property type="entry name" value="FHA_dom"/>
</dbReference>
<dbReference type="SUPFAM" id="SSF49879">
    <property type="entry name" value="SMAD/FHA domain"/>
    <property type="match status" value="1"/>
</dbReference>
<feature type="transmembrane region" description="Helical" evidence="1">
    <location>
        <begin position="332"/>
        <end position="355"/>
    </location>
</feature>
<dbReference type="CDD" id="cd00060">
    <property type="entry name" value="FHA"/>
    <property type="match status" value="1"/>
</dbReference>
<dbReference type="InterPro" id="IPR050923">
    <property type="entry name" value="Cell_Proc_Reg/RNA_Proc"/>
</dbReference>
<keyword evidence="1" id="KW-0812">Transmembrane</keyword>
<feature type="domain" description="FHA" evidence="2">
    <location>
        <begin position="505"/>
        <end position="555"/>
    </location>
</feature>
<dbReference type="SMART" id="SM00240">
    <property type="entry name" value="FHA"/>
    <property type="match status" value="1"/>
</dbReference>
<dbReference type="Pfam" id="PF00498">
    <property type="entry name" value="FHA"/>
    <property type="match status" value="1"/>
</dbReference>
<keyword evidence="1" id="KW-0472">Membrane</keyword>
<dbReference type="AlphaFoldDB" id="A0A2L1UD97"/>
<reference evidence="4" key="1">
    <citation type="submission" date="2017-02" db="EMBL/GenBank/DDBJ databases">
        <title>Delineation of Paenibacillus larvae strains originating from foulbrood outbreaks.</title>
        <authorList>
            <person name="Beims H."/>
            <person name="Bunk B."/>
            <person name="Sproeer C."/>
            <person name="Mohr K.I."/>
            <person name="Pradella S."/>
            <person name="Guenther G."/>
            <person name="Rohde M."/>
            <person name="von der Ohe W."/>
            <person name="Steinert M."/>
        </authorList>
    </citation>
    <scope>NUCLEOTIDE SEQUENCE [LARGE SCALE GENOMIC DNA]</scope>
    <source>
        <strain evidence="4">Eric_III</strain>
    </source>
</reference>
<dbReference type="GeneID" id="64218634"/>
<dbReference type="InterPro" id="IPR008984">
    <property type="entry name" value="SMAD_FHA_dom_sf"/>
</dbReference>
<proteinExistence type="predicted"/>
<evidence type="ECO:0000259" key="2">
    <source>
        <dbReference type="PROSITE" id="PS50006"/>
    </source>
</evidence>
<dbReference type="STRING" id="147375.BXP28_07130"/>
<protein>
    <submittedName>
        <fullName evidence="3">Type VI secretion system FHA domain protein</fullName>
    </submittedName>
</protein>
<organism evidence="3 4">
    <name type="scientific">Paenibacillus larvae subsp. larvae</name>
    <dbReference type="NCBI Taxonomy" id="147375"/>
    <lineage>
        <taxon>Bacteria</taxon>
        <taxon>Bacillati</taxon>
        <taxon>Bacillota</taxon>
        <taxon>Bacilli</taxon>
        <taxon>Bacillales</taxon>
        <taxon>Paenibacillaceae</taxon>
        <taxon>Paenibacillus</taxon>
    </lineage>
</organism>
<keyword evidence="1" id="KW-1133">Transmembrane helix</keyword>
<evidence type="ECO:0000313" key="4">
    <source>
        <dbReference type="Proteomes" id="UP000239833"/>
    </source>
</evidence>
<evidence type="ECO:0000313" key="3">
    <source>
        <dbReference type="EMBL" id="AVF26060.1"/>
    </source>
</evidence>